<dbReference type="RefSeq" id="WP_257530146.1">
    <property type="nucleotide sequence ID" value="NZ_JANKAS010000004.1"/>
</dbReference>
<feature type="domain" description="Phosphate acetyl/butaryl transferase" evidence="4">
    <location>
        <begin position="79"/>
        <end position="293"/>
    </location>
</feature>
<reference evidence="5" key="1">
    <citation type="submission" date="2022-07" db="EMBL/GenBank/DDBJ databases">
        <title>Enhanced cultured diversity of the mouse gut microbiota enables custom-made synthetic communities.</title>
        <authorList>
            <person name="Afrizal A."/>
        </authorList>
    </citation>
    <scope>NUCLEOTIDE SEQUENCE</scope>
    <source>
        <strain evidence="5">DSM 28593</strain>
    </source>
</reference>
<comment type="similarity">
    <text evidence="1">Belongs to the phosphate acetyltransferase and butyryltransferase family.</text>
</comment>
<protein>
    <submittedName>
        <fullName evidence="5">Phosphate butyryltransferase</fullName>
        <ecNumber evidence="5">2.3.1.19</ecNumber>
    </submittedName>
</protein>
<dbReference type="PANTHER" id="PTHR43356:SF2">
    <property type="entry name" value="PHOSPHATE ACETYLTRANSFERASE"/>
    <property type="match status" value="1"/>
</dbReference>
<proteinExistence type="inferred from homology"/>
<accession>A0AAE3KZQ4</accession>
<evidence type="ECO:0000256" key="3">
    <source>
        <dbReference type="ARBA" id="ARBA00023315"/>
    </source>
</evidence>
<evidence type="ECO:0000313" key="5">
    <source>
        <dbReference type="EMBL" id="MCR1898622.1"/>
    </source>
</evidence>
<evidence type="ECO:0000259" key="4">
    <source>
        <dbReference type="Pfam" id="PF01515"/>
    </source>
</evidence>
<dbReference type="Gene3D" id="3.40.718.10">
    <property type="entry name" value="Isopropylmalate Dehydrogenase"/>
    <property type="match status" value="1"/>
</dbReference>
<dbReference type="PIRSF" id="PIRSF000428">
    <property type="entry name" value="P_Ac_trans"/>
    <property type="match status" value="1"/>
</dbReference>
<dbReference type="SUPFAM" id="SSF53659">
    <property type="entry name" value="Isocitrate/Isopropylmalate dehydrogenase-like"/>
    <property type="match status" value="1"/>
</dbReference>
<dbReference type="InterPro" id="IPR002505">
    <property type="entry name" value="PTA_PTB"/>
</dbReference>
<dbReference type="Proteomes" id="UP001205748">
    <property type="component" value="Unassembled WGS sequence"/>
</dbReference>
<dbReference type="InterPro" id="IPR012147">
    <property type="entry name" value="P_Ac_Bu_trans"/>
</dbReference>
<feature type="domain" description="Phosphate acetyl/butaryl transferase" evidence="4">
    <location>
        <begin position="7"/>
        <end position="76"/>
    </location>
</feature>
<keyword evidence="6" id="KW-1185">Reference proteome</keyword>
<keyword evidence="3 5" id="KW-0012">Acyltransferase</keyword>
<gene>
    <name evidence="5" type="ORF">NSA47_06405</name>
</gene>
<dbReference type="NCBIfam" id="NF004472">
    <property type="entry name" value="PRK05805.1"/>
    <property type="match status" value="1"/>
</dbReference>
<dbReference type="Pfam" id="PF01515">
    <property type="entry name" value="PTA_PTB"/>
    <property type="match status" value="2"/>
</dbReference>
<organism evidence="5 6">
    <name type="scientific">Irregularibacter muris</name>
    <dbReference type="NCBI Taxonomy" id="1796619"/>
    <lineage>
        <taxon>Bacteria</taxon>
        <taxon>Bacillati</taxon>
        <taxon>Bacillota</taxon>
        <taxon>Clostridia</taxon>
        <taxon>Eubacteriales</taxon>
        <taxon>Eubacteriaceae</taxon>
        <taxon>Irregularibacter</taxon>
    </lineage>
</organism>
<dbReference type="PANTHER" id="PTHR43356">
    <property type="entry name" value="PHOSPHATE ACETYLTRANSFERASE"/>
    <property type="match status" value="1"/>
</dbReference>
<dbReference type="AlphaFoldDB" id="A0AAE3KZQ4"/>
<sequence>MIKSFDDILQTAQERGPKTIAVAVAEDYHVLEAVWAAKQKGIADACLVGDQEKICSIAQEIGMDIQQFEIIHEAETIEAAKKAVHRVATGKAQVLMKGLLQTADIMKAVLDREAGLRGSSILSHVAVFEVDGFERLFYVTDAAMNIAPTVEDKVKILKNCVGLANALDNQEPRVGVVCAVEKLNNKMEATLHAAELVERNKRGEIKGCIIGGPFALDNAISEEAARIKKITHPVAGKAEILLIPDIEAGNILYKSLSFFAKARNAGIIVGARAPIVLTSRADSKESKLNSIALGVLLACNQSEAERL</sequence>
<evidence type="ECO:0000256" key="2">
    <source>
        <dbReference type="ARBA" id="ARBA00022679"/>
    </source>
</evidence>
<keyword evidence="2 5" id="KW-0808">Transferase</keyword>
<dbReference type="EC" id="2.3.1.19" evidence="5"/>
<evidence type="ECO:0000256" key="1">
    <source>
        <dbReference type="ARBA" id="ARBA00005656"/>
    </source>
</evidence>
<dbReference type="InterPro" id="IPR050500">
    <property type="entry name" value="Phos_Acetyltrans/Butyryltrans"/>
</dbReference>
<dbReference type="EMBL" id="JANKAS010000004">
    <property type="protein sequence ID" value="MCR1898622.1"/>
    <property type="molecule type" value="Genomic_DNA"/>
</dbReference>
<dbReference type="NCBIfam" id="NF006045">
    <property type="entry name" value="PRK08190.1"/>
    <property type="match status" value="1"/>
</dbReference>
<dbReference type="GO" id="GO:0050182">
    <property type="term" value="F:phosphate butyryltransferase activity"/>
    <property type="evidence" value="ECO:0007669"/>
    <property type="project" value="UniProtKB-EC"/>
</dbReference>
<evidence type="ECO:0000313" key="6">
    <source>
        <dbReference type="Proteomes" id="UP001205748"/>
    </source>
</evidence>
<comment type="caution">
    <text evidence="5">The sequence shown here is derived from an EMBL/GenBank/DDBJ whole genome shotgun (WGS) entry which is preliminary data.</text>
</comment>
<name>A0AAE3KZQ4_9FIRM</name>